<gene>
    <name evidence="6" type="ORF">H9646_11820</name>
</gene>
<dbReference type="CDD" id="cd17808">
    <property type="entry name" value="HipA_Ec_like"/>
    <property type="match status" value="1"/>
</dbReference>
<comment type="caution">
    <text evidence="6">The sequence shown here is derived from an EMBL/GenBank/DDBJ whole genome shotgun (WGS) entry which is preliminary data.</text>
</comment>
<dbReference type="NCBIfam" id="TIGR03071">
    <property type="entry name" value="couple_hipA"/>
    <property type="match status" value="1"/>
</dbReference>
<dbReference type="PANTHER" id="PTHR37419">
    <property type="entry name" value="SERINE/THREONINE-PROTEIN KINASE TOXIN HIPA"/>
    <property type="match status" value="1"/>
</dbReference>
<organism evidence="6 7">
    <name type="scientific">Comamonas avium</name>
    <dbReference type="NCBI Taxonomy" id="2762231"/>
    <lineage>
        <taxon>Bacteria</taxon>
        <taxon>Pseudomonadati</taxon>
        <taxon>Pseudomonadota</taxon>
        <taxon>Betaproteobacteria</taxon>
        <taxon>Burkholderiales</taxon>
        <taxon>Comamonadaceae</taxon>
        <taxon>Comamonas</taxon>
    </lineage>
</organism>
<name>A0ABR8SCU4_9BURK</name>
<keyword evidence="3" id="KW-0418">Kinase</keyword>
<keyword evidence="7" id="KW-1185">Reference proteome</keyword>
<feature type="domain" description="HipA N-terminal subdomain 1" evidence="5">
    <location>
        <begin position="4"/>
        <end position="106"/>
    </location>
</feature>
<dbReference type="InterPro" id="IPR052028">
    <property type="entry name" value="HipA_Ser/Thr_kinase"/>
</dbReference>
<dbReference type="Pfam" id="PF07804">
    <property type="entry name" value="HipA_C"/>
    <property type="match status" value="1"/>
</dbReference>
<dbReference type="RefSeq" id="WP_191723561.1">
    <property type="nucleotide sequence ID" value="NZ_JACSQK010000005.1"/>
</dbReference>
<reference evidence="6 7" key="1">
    <citation type="submission" date="2020-08" db="EMBL/GenBank/DDBJ databases">
        <title>A Genomic Blueprint of the Chicken Gut Microbiome.</title>
        <authorList>
            <person name="Gilroy R."/>
            <person name="Ravi A."/>
            <person name="Getino M."/>
            <person name="Pursley I."/>
            <person name="Horton D.L."/>
            <person name="Alikhan N.-F."/>
            <person name="Baker D."/>
            <person name="Gharbi K."/>
            <person name="Hall N."/>
            <person name="Watson M."/>
            <person name="Adriaenssens E.M."/>
            <person name="Foster-Nyarko E."/>
            <person name="Jarju S."/>
            <person name="Secka A."/>
            <person name="Antonio M."/>
            <person name="Oren A."/>
            <person name="Chaudhuri R."/>
            <person name="La Ragione R.M."/>
            <person name="Hildebrand F."/>
            <person name="Pallen M.J."/>
        </authorList>
    </citation>
    <scope>NUCLEOTIDE SEQUENCE [LARGE SCALE GENOMIC DNA]</scope>
    <source>
        <strain evidence="6 7">Sa2CVA6</strain>
    </source>
</reference>
<evidence type="ECO:0000256" key="1">
    <source>
        <dbReference type="ARBA" id="ARBA00010164"/>
    </source>
</evidence>
<evidence type="ECO:0000313" key="6">
    <source>
        <dbReference type="EMBL" id="MBD7961174.1"/>
    </source>
</evidence>
<evidence type="ECO:0000256" key="2">
    <source>
        <dbReference type="ARBA" id="ARBA00022679"/>
    </source>
</evidence>
<evidence type="ECO:0000313" key="7">
    <source>
        <dbReference type="Proteomes" id="UP000634919"/>
    </source>
</evidence>
<proteinExistence type="inferred from homology"/>
<sequence length="438" mass="48266">MPALSIWMNGEHVGLWEVSRTGGHRLFYDPTWLASPHSRPLSLSLPFTPDLEVSGQVVENFFDNLLPDNADIRKRITKRFGLRSTDPNAFALLETIGRDCVGAVQLMPEGEQPIGFNQLKGSPMDEQDVAAHLAGLGNAFGNLEGETDFRLSIAGAQEKTALLRIGEQWFQPLGATPTTHILKPQIGMVPRHDHDFTQSVQNEWLCNQLLGAMGFPVATSTIETFGPHTVLSVERFDRAWNPAGWIARLPQEDLCQAKGVASSQKYEVDGGPGIVECLEVLAGSQESAADSARFVMAQLAFWLLAAIDGHAKNFSIFIQPGGGYQMTPLYDVLSAWPVIGHGHGKIESRRAKMAMAIPGFKSRHYHLYTIQRRHWKVLANFTRITGLWEEMVAMVEGLEAAIAMVSGNLHSSVQPQFAEQIFTGARVQARKFLSGPDE</sequence>
<protein>
    <submittedName>
        <fullName evidence="6">Type II toxin-antitoxin system HipA family toxin</fullName>
    </submittedName>
</protein>
<dbReference type="InterPro" id="IPR017508">
    <property type="entry name" value="HipA_N1"/>
</dbReference>
<evidence type="ECO:0000259" key="5">
    <source>
        <dbReference type="Pfam" id="PF13657"/>
    </source>
</evidence>
<evidence type="ECO:0000259" key="4">
    <source>
        <dbReference type="Pfam" id="PF07804"/>
    </source>
</evidence>
<keyword evidence="2" id="KW-0808">Transferase</keyword>
<accession>A0ABR8SCU4</accession>
<dbReference type="Pfam" id="PF13657">
    <property type="entry name" value="Couple_hipA"/>
    <property type="match status" value="1"/>
</dbReference>
<dbReference type="PANTHER" id="PTHR37419:SF1">
    <property type="entry name" value="SERINE_THREONINE-PROTEIN KINASE TOXIN HIPA"/>
    <property type="match status" value="1"/>
</dbReference>
<dbReference type="EMBL" id="JACSQK010000005">
    <property type="protein sequence ID" value="MBD7961174.1"/>
    <property type="molecule type" value="Genomic_DNA"/>
</dbReference>
<feature type="domain" description="HipA-like C-terminal" evidence="4">
    <location>
        <begin position="151"/>
        <end position="396"/>
    </location>
</feature>
<dbReference type="Proteomes" id="UP000634919">
    <property type="component" value="Unassembled WGS sequence"/>
</dbReference>
<comment type="similarity">
    <text evidence="1">Belongs to the HipA Ser/Thr kinase family.</text>
</comment>
<dbReference type="InterPro" id="IPR012893">
    <property type="entry name" value="HipA-like_C"/>
</dbReference>
<evidence type="ECO:0000256" key="3">
    <source>
        <dbReference type="ARBA" id="ARBA00022777"/>
    </source>
</evidence>